<dbReference type="EMBL" id="ML986637">
    <property type="protein sequence ID" value="KAF2262690.1"/>
    <property type="molecule type" value="Genomic_DNA"/>
</dbReference>
<protein>
    <recommendedName>
        <fullName evidence="4">BZIP domain-containing protein</fullName>
    </recommendedName>
</protein>
<feature type="compositionally biased region" description="Low complexity" evidence="1">
    <location>
        <begin position="70"/>
        <end position="87"/>
    </location>
</feature>
<gene>
    <name evidence="2" type="ORF">CC78DRAFT_534564</name>
</gene>
<dbReference type="AlphaFoldDB" id="A0A9P4K9V4"/>
<proteinExistence type="predicted"/>
<sequence>MPAEKKRNNSTPQTVPELGDPDRKRVLNVLAQRRYRQRRREKIAALEAQAKILAPLEACQPQDEGGIQLDSVDQTTSSSDTSPNGSSGVEELIRDPSSIGLPSMELDQSSVDWQLFPDFNFSTLPSPIPTSPSSPKSPSQPLNILPQSGLAPMNFPLAADGALISIPVLSALRAFGTIATTLNIMTEVYNPFYLHTLPPTPQPSLPPNLHPTPAQIAIPHHPLLDTLPWPSVREKLICMFALPSTLRAPIARGENWEVIMKIVHDVDDFKDGCRVHGNLAGWGEGSELVEEAWEIGEKFYRNWWWCLDGKVMEITNRRRRERGLGALRIKG</sequence>
<dbReference type="Pfam" id="PF11905">
    <property type="entry name" value="DUF3425"/>
    <property type="match status" value="1"/>
</dbReference>
<name>A0A9P4K9V4_9PLEO</name>
<organism evidence="2 3">
    <name type="scientific">Lojkania enalia</name>
    <dbReference type="NCBI Taxonomy" id="147567"/>
    <lineage>
        <taxon>Eukaryota</taxon>
        <taxon>Fungi</taxon>
        <taxon>Dikarya</taxon>
        <taxon>Ascomycota</taxon>
        <taxon>Pezizomycotina</taxon>
        <taxon>Dothideomycetes</taxon>
        <taxon>Pleosporomycetidae</taxon>
        <taxon>Pleosporales</taxon>
        <taxon>Pleosporales incertae sedis</taxon>
        <taxon>Lojkania</taxon>
    </lineage>
</organism>
<evidence type="ECO:0008006" key="4">
    <source>
        <dbReference type="Google" id="ProtNLM"/>
    </source>
</evidence>
<dbReference type="GO" id="GO:0003700">
    <property type="term" value="F:DNA-binding transcription factor activity"/>
    <property type="evidence" value="ECO:0007669"/>
    <property type="project" value="InterPro"/>
</dbReference>
<dbReference type="PANTHER" id="PTHR38116:SF9">
    <property type="entry name" value="BZIP DOMAIN-CONTAINING PROTEIN"/>
    <property type="match status" value="1"/>
</dbReference>
<evidence type="ECO:0000313" key="3">
    <source>
        <dbReference type="Proteomes" id="UP000800093"/>
    </source>
</evidence>
<dbReference type="Proteomes" id="UP000800093">
    <property type="component" value="Unassembled WGS sequence"/>
</dbReference>
<accession>A0A9P4K9V4</accession>
<keyword evidence="3" id="KW-1185">Reference proteome</keyword>
<comment type="caution">
    <text evidence="2">The sequence shown here is derived from an EMBL/GenBank/DDBJ whole genome shotgun (WGS) entry which is preliminary data.</text>
</comment>
<evidence type="ECO:0000313" key="2">
    <source>
        <dbReference type="EMBL" id="KAF2262690.1"/>
    </source>
</evidence>
<dbReference type="InterPro" id="IPR021833">
    <property type="entry name" value="DUF3425"/>
</dbReference>
<dbReference type="OrthoDB" id="5973539at2759"/>
<feature type="region of interest" description="Disordered" evidence="1">
    <location>
        <begin position="124"/>
        <end position="143"/>
    </location>
</feature>
<dbReference type="InterPro" id="IPR046347">
    <property type="entry name" value="bZIP_sf"/>
</dbReference>
<dbReference type="PANTHER" id="PTHR38116">
    <property type="entry name" value="CHROMOSOME 7, WHOLE GENOME SHOTGUN SEQUENCE"/>
    <property type="match status" value="1"/>
</dbReference>
<feature type="region of interest" description="Disordered" evidence="1">
    <location>
        <begin position="1"/>
        <end position="23"/>
    </location>
</feature>
<dbReference type="SUPFAM" id="SSF57959">
    <property type="entry name" value="Leucine zipper domain"/>
    <property type="match status" value="1"/>
</dbReference>
<evidence type="ECO:0000256" key="1">
    <source>
        <dbReference type="SAM" id="MobiDB-lite"/>
    </source>
</evidence>
<reference evidence="3" key="1">
    <citation type="journal article" date="2020" name="Stud. Mycol.">
        <title>101 Dothideomycetes genomes: A test case for predicting lifestyles and emergence of pathogens.</title>
        <authorList>
            <person name="Haridas S."/>
            <person name="Albert R."/>
            <person name="Binder M."/>
            <person name="Bloem J."/>
            <person name="LaButti K."/>
            <person name="Salamov A."/>
            <person name="Andreopoulos B."/>
            <person name="Baker S."/>
            <person name="Barry K."/>
            <person name="Bills G."/>
            <person name="Bluhm B."/>
            <person name="Cannon C."/>
            <person name="Castanera R."/>
            <person name="Culley D."/>
            <person name="Daum C."/>
            <person name="Ezra D."/>
            <person name="Gonzalez J."/>
            <person name="Henrissat B."/>
            <person name="Kuo A."/>
            <person name="Liang C."/>
            <person name="Lipzen A."/>
            <person name="Lutzoni F."/>
            <person name="Magnuson J."/>
            <person name="Mondo S."/>
            <person name="Nolan M."/>
            <person name="Ohm R."/>
            <person name="Pangilinan J."/>
            <person name="Park H.-J."/>
            <person name="Ramirez L."/>
            <person name="Alfaro M."/>
            <person name="Sun H."/>
            <person name="Tritt A."/>
            <person name="Yoshinaga Y."/>
            <person name="Zwiers L.-H."/>
            <person name="Turgeon B."/>
            <person name="Goodwin S."/>
            <person name="Spatafora J."/>
            <person name="Crous P."/>
            <person name="Grigoriev I."/>
        </authorList>
    </citation>
    <scope>NUCLEOTIDE SEQUENCE [LARGE SCALE GENOMIC DNA]</scope>
    <source>
        <strain evidence="3">CBS 304.66</strain>
    </source>
</reference>
<feature type="region of interest" description="Disordered" evidence="1">
    <location>
        <begin position="63"/>
        <end position="93"/>
    </location>
</feature>